<evidence type="ECO:0000256" key="1">
    <source>
        <dbReference type="ARBA" id="ARBA00022694"/>
    </source>
</evidence>
<dbReference type="SUPFAM" id="SSF54211">
    <property type="entry name" value="Ribosomal protein S5 domain 2-like"/>
    <property type="match status" value="1"/>
</dbReference>
<comment type="caution">
    <text evidence="6">The sequence shown here is derived from an EMBL/GenBank/DDBJ whole genome shotgun (WGS) entry which is preliminary data.</text>
</comment>
<reference evidence="6" key="1">
    <citation type="submission" date="2017-08" db="EMBL/GenBank/DDBJ databases">
        <authorList>
            <person name="Imhoff J.F."/>
            <person name="Rahn T."/>
            <person name="Kuenzel S."/>
            <person name="Neulinger S.C."/>
        </authorList>
    </citation>
    <scope>NUCLEOTIDE SEQUENCE</scope>
    <source>
        <strain evidence="6">IM 151</strain>
    </source>
</reference>
<keyword evidence="4" id="KW-0378">Hydrolase</keyword>
<accession>A0ABS1DR70</accession>
<evidence type="ECO:0000256" key="3">
    <source>
        <dbReference type="ARBA" id="ARBA00022759"/>
    </source>
</evidence>
<evidence type="ECO:0000313" key="7">
    <source>
        <dbReference type="Proteomes" id="UP001041814"/>
    </source>
</evidence>
<evidence type="ECO:0000256" key="5">
    <source>
        <dbReference type="ARBA" id="ARBA00022884"/>
    </source>
</evidence>
<name>A0ABS1DR70_RUBGE</name>
<dbReference type="RefSeq" id="WP_200226550.1">
    <property type="nucleotide sequence ID" value="NZ_NRRT01000005.1"/>
</dbReference>
<protein>
    <submittedName>
        <fullName evidence="6">Uncharacterized protein</fullName>
    </submittedName>
</protein>
<dbReference type="Gene3D" id="3.30.230.10">
    <property type="match status" value="1"/>
</dbReference>
<keyword evidence="3" id="KW-0255">Endonuclease</keyword>
<keyword evidence="7" id="KW-1185">Reference proteome</keyword>
<keyword evidence="2" id="KW-0540">Nuclease</keyword>
<reference evidence="6" key="2">
    <citation type="journal article" date="2020" name="Microorganisms">
        <title>Osmotic Adaptation and Compatible Solute Biosynthesis of Phototrophic Bacteria as Revealed from Genome Analyses.</title>
        <authorList>
            <person name="Imhoff J.F."/>
            <person name="Rahn T."/>
            <person name="Kunzel S."/>
            <person name="Keller A."/>
            <person name="Neulinger S.C."/>
        </authorList>
    </citation>
    <scope>NUCLEOTIDE SEQUENCE</scope>
    <source>
        <strain evidence="6">IM 151</strain>
    </source>
</reference>
<gene>
    <name evidence="6" type="ORF">CKO43_02655</name>
</gene>
<sequence length="148" mass="16331">MVQKADFERVLATPSRSRSTHFAVHHVDGGPCASRWHQLHPADAELSTGDAQSGAQPVDDSRRVAPDACWLGSIVPKRHARRSVTRVLLKRQIRAAMARHADTLAPGLWVVRLRAPFVPAQYPSAASDALRLAAHHELEQLFGRARRA</sequence>
<proteinExistence type="predicted"/>
<organism evidence="6 7">
    <name type="scientific">Rubrivivax gelatinosus</name>
    <name type="common">Rhodocyclus gelatinosus</name>
    <name type="synonym">Rhodopseudomonas gelatinosa</name>
    <dbReference type="NCBI Taxonomy" id="28068"/>
    <lineage>
        <taxon>Bacteria</taxon>
        <taxon>Pseudomonadati</taxon>
        <taxon>Pseudomonadota</taxon>
        <taxon>Betaproteobacteria</taxon>
        <taxon>Burkholderiales</taxon>
        <taxon>Sphaerotilaceae</taxon>
        <taxon>Rubrivivax</taxon>
    </lineage>
</organism>
<dbReference type="InterPro" id="IPR014721">
    <property type="entry name" value="Ribsml_uS5_D2-typ_fold_subgr"/>
</dbReference>
<keyword evidence="1" id="KW-0819">tRNA processing</keyword>
<dbReference type="InterPro" id="IPR020568">
    <property type="entry name" value="Ribosomal_Su5_D2-typ_SF"/>
</dbReference>
<evidence type="ECO:0000313" key="6">
    <source>
        <dbReference type="EMBL" id="MBK1711680.1"/>
    </source>
</evidence>
<dbReference type="Pfam" id="PF00825">
    <property type="entry name" value="Ribonuclease_P"/>
    <property type="match status" value="1"/>
</dbReference>
<dbReference type="Proteomes" id="UP001041814">
    <property type="component" value="Unassembled WGS sequence"/>
</dbReference>
<dbReference type="EMBL" id="NRRU01000005">
    <property type="protein sequence ID" value="MBK1711680.1"/>
    <property type="molecule type" value="Genomic_DNA"/>
</dbReference>
<dbReference type="InterPro" id="IPR000100">
    <property type="entry name" value="RNase_P"/>
</dbReference>
<keyword evidence="5" id="KW-0694">RNA-binding</keyword>
<evidence type="ECO:0000256" key="4">
    <source>
        <dbReference type="ARBA" id="ARBA00022801"/>
    </source>
</evidence>
<evidence type="ECO:0000256" key="2">
    <source>
        <dbReference type="ARBA" id="ARBA00022722"/>
    </source>
</evidence>